<dbReference type="VEuPathDB" id="FungiDB:TEQG_08494"/>
<dbReference type="Proteomes" id="UP000009169">
    <property type="component" value="Unassembled WGS sequence"/>
</dbReference>
<dbReference type="HOGENOM" id="CLU_3070365_0_0_1"/>
<reference evidence="2" key="1">
    <citation type="journal article" date="2012" name="MBio">
        <title>Comparative genome analysis of Trichophyton rubrum and related dermatophytes reveals candidate genes involved in infection.</title>
        <authorList>
            <person name="Martinez D.A."/>
            <person name="Oliver B.G."/>
            <person name="Graeser Y."/>
            <person name="Goldberg J.M."/>
            <person name="Li W."/>
            <person name="Martinez-Rossi N.M."/>
            <person name="Monod M."/>
            <person name="Shelest E."/>
            <person name="Barton R.C."/>
            <person name="Birch E."/>
            <person name="Brakhage A.A."/>
            <person name="Chen Z."/>
            <person name="Gurr S.J."/>
            <person name="Heiman D."/>
            <person name="Heitman J."/>
            <person name="Kosti I."/>
            <person name="Rossi A."/>
            <person name="Saif S."/>
            <person name="Samalova M."/>
            <person name="Saunders C.W."/>
            <person name="Shea T."/>
            <person name="Summerbell R.C."/>
            <person name="Xu J."/>
            <person name="Young S."/>
            <person name="Zeng Q."/>
            <person name="Birren B.W."/>
            <person name="Cuomo C.A."/>
            <person name="White T.C."/>
        </authorList>
    </citation>
    <scope>NUCLEOTIDE SEQUENCE [LARGE SCALE GENOMIC DNA]</scope>
    <source>
        <strain evidence="2">ATCC MYA-4606 / CBS 127.97</strain>
    </source>
</reference>
<gene>
    <name evidence="1" type="ORF">TEQG_08494</name>
</gene>
<evidence type="ECO:0000313" key="2">
    <source>
        <dbReference type="Proteomes" id="UP000009169"/>
    </source>
</evidence>
<sequence>MSGEGNLASAGNYVNDIAFSCCYTQRHSVADIRYHLRPPTPVSRGAASLSMEN</sequence>
<proteinExistence type="predicted"/>
<accession>F2Q5Y3</accession>
<evidence type="ECO:0000313" key="1">
    <source>
        <dbReference type="EMBL" id="EGE09551.1"/>
    </source>
</evidence>
<dbReference type="AlphaFoldDB" id="F2Q5Y3"/>
<organism evidence="1 2">
    <name type="scientific">Trichophyton equinum (strain ATCC MYA-4606 / CBS 127.97)</name>
    <name type="common">Horse ringworm fungus</name>
    <dbReference type="NCBI Taxonomy" id="559882"/>
    <lineage>
        <taxon>Eukaryota</taxon>
        <taxon>Fungi</taxon>
        <taxon>Dikarya</taxon>
        <taxon>Ascomycota</taxon>
        <taxon>Pezizomycotina</taxon>
        <taxon>Eurotiomycetes</taxon>
        <taxon>Eurotiomycetidae</taxon>
        <taxon>Onygenales</taxon>
        <taxon>Arthrodermataceae</taxon>
        <taxon>Trichophyton</taxon>
    </lineage>
</organism>
<dbReference type="EMBL" id="DS995817">
    <property type="protein sequence ID" value="EGE09551.1"/>
    <property type="molecule type" value="Genomic_DNA"/>
</dbReference>
<name>F2Q5Y3_TRIEC</name>
<protein>
    <submittedName>
        <fullName evidence="1">Uncharacterized protein</fullName>
    </submittedName>
</protein>
<keyword evidence="2" id="KW-1185">Reference proteome</keyword>